<dbReference type="VEuPathDB" id="FungiDB:HCDG_05344"/>
<feature type="compositionally biased region" description="Polar residues" evidence="1">
    <location>
        <begin position="21"/>
        <end position="38"/>
    </location>
</feature>
<organism evidence="2 3">
    <name type="scientific">Ajellomyces capsulatus (strain H143)</name>
    <name type="common">Darling's disease fungus</name>
    <name type="synonym">Histoplasma capsulatum</name>
    <dbReference type="NCBI Taxonomy" id="544712"/>
    <lineage>
        <taxon>Eukaryota</taxon>
        <taxon>Fungi</taxon>
        <taxon>Dikarya</taxon>
        <taxon>Ascomycota</taxon>
        <taxon>Pezizomycotina</taxon>
        <taxon>Eurotiomycetes</taxon>
        <taxon>Eurotiomycetidae</taxon>
        <taxon>Onygenales</taxon>
        <taxon>Ajellomycetaceae</taxon>
        <taxon>Histoplasma</taxon>
    </lineage>
</organism>
<dbReference type="HOGENOM" id="CLU_1992008_0_0_1"/>
<gene>
    <name evidence="2" type="ORF">HCDG_05344</name>
</gene>
<proteinExistence type="predicted"/>
<sequence length="125" mass="13388">MAKHQSMSCVDDSQLAEHTTKGQASTPRRSVRGGSSDSPSKDLWTVGKFCVVESDSSPPTPTAGKQSEPGQNPYFLGPPRFVLFPCRAAVVSLAGNALEMQHGTSERKVMEGTRIEKAVGLRSLI</sequence>
<dbReference type="Proteomes" id="UP000002624">
    <property type="component" value="Unassembled WGS sequence"/>
</dbReference>
<feature type="region of interest" description="Disordered" evidence="1">
    <location>
        <begin position="1"/>
        <end position="74"/>
    </location>
</feature>
<name>C6HG04_AJECH</name>
<accession>C6HG04</accession>
<evidence type="ECO:0000256" key="1">
    <source>
        <dbReference type="SAM" id="MobiDB-lite"/>
    </source>
</evidence>
<protein>
    <submittedName>
        <fullName evidence="2">Uncharacterized protein</fullName>
    </submittedName>
</protein>
<dbReference type="EMBL" id="GG692425">
    <property type="protein sequence ID" value="EER40755.1"/>
    <property type="molecule type" value="Genomic_DNA"/>
</dbReference>
<evidence type="ECO:0000313" key="2">
    <source>
        <dbReference type="EMBL" id="EER40755.1"/>
    </source>
</evidence>
<dbReference type="AlphaFoldDB" id="C6HG04"/>
<evidence type="ECO:0000313" key="3">
    <source>
        <dbReference type="Proteomes" id="UP000002624"/>
    </source>
</evidence>
<reference evidence="3" key="1">
    <citation type="submission" date="2009-05" db="EMBL/GenBank/DDBJ databases">
        <title>The genome sequence of Ajellomyces capsulatus strain H143.</title>
        <authorList>
            <person name="Champion M."/>
            <person name="Cuomo C.A."/>
            <person name="Ma L.-J."/>
            <person name="Henn M.R."/>
            <person name="Sil A."/>
            <person name="Goldman B."/>
            <person name="Young S.K."/>
            <person name="Kodira C.D."/>
            <person name="Zeng Q."/>
            <person name="Koehrsen M."/>
            <person name="Alvarado L."/>
            <person name="Berlin A.M."/>
            <person name="Borenstein D."/>
            <person name="Chen Z."/>
            <person name="Engels R."/>
            <person name="Freedman E."/>
            <person name="Gellesch M."/>
            <person name="Goldberg J."/>
            <person name="Griggs A."/>
            <person name="Gujja S."/>
            <person name="Heiman D.I."/>
            <person name="Hepburn T.A."/>
            <person name="Howarth C."/>
            <person name="Jen D."/>
            <person name="Larson L."/>
            <person name="Lewis B."/>
            <person name="Mehta T."/>
            <person name="Park D."/>
            <person name="Pearson M."/>
            <person name="Roberts A."/>
            <person name="Saif S."/>
            <person name="Shea T.D."/>
            <person name="Shenoy N."/>
            <person name="Sisk P."/>
            <person name="Stolte C."/>
            <person name="Sykes S."/>
            <person name="Walk T."/>
            <person name="White J."/>
            <person name="Yandava C."/>
            <person name="Klein B."/>
            <person name="McEwen J.G."/>
            <person name="Puccia R."/>
            <person name="Goldman G.H."/>
            <person name="Felipe M.S."/>
            <person name="Nino-Vega G."/>
            <person name="San-Blas G."/>
            <person name="Taylor J.W."/>
            <person name="Mendoza L."/>
            <person name="Galagan J.E."/>
            <person name="Nusbaum C."/>
            <person name="Birren B.W."/>
        </authorList>
    </citation>
    <scope>NUCLEOTIDE SEQUENCE [LARGE SCALE GENOMIC DNA]</scope>
    <source>
        <strain evidence="3">H143</strain>
    </source>
</reference>